<feature type="compositionally biased region" description="Acidic residues" evidence="1">
    <location>
        <begin position="242"/>
        <end position="255"/>
    </location>
</feature>
<protein>
    <recommendedName>
        <fullName evidence="3">Peptidase C51 domain-containing protein</fullName>
    </recommendedName>
</protein>
<feature type="domain" description="Peptidase C51" evidence="3">
    <location>
        <begin position="103"/>
        <end position="194"/>
    </location>
</feature>
<feature type="region of interest" description="Disordered" evidence="1">
    <location>
        <begin position="227"/>
        <end position="275"/>
    </location>
</feature>
<evidence type="ECO:0000256" key="1">
    <source>
        <dbReference type="SAM" id="MobiDB-lite"/>
    </source>
</evidence>
<dbReference type="Pfam" id="PF05257">
    <property type="entry name" value="CHAP"/>
    <property type="match status" value="1"/>
</dbReference>
<sequence>MTDAREPRRFGPVPWPILLLAFVFVFGAAMTLWGPVNLLAWRGGTFPMPDPERPVYQQKIVEIARVQHEDQPDGSRYFTRGDGDAGPSESGIPPKDGAAPDPDGPWDAAFVSWVLSEAGLPVRPEKPGNPDAWLVADTLELTGAMADRGAYIDAEADPEFSPQVGDLIFYDYPWPFGHHVNMVVAVHGDVVTVGGDELGGVGLASMNLRNRGGIMGWGATGRLEDPAAAEAAAEAAGAGADDPLDPDDVPEEAEPDPQIGPRPTVTPASAPRSGR</sequence>
<comment type="caution">
    <text evidence="4">The sequence shown here is derived from an EMBL/GenBank/DDBJ whole genome shotgun (WGS) entry which is preliminary data.</text>
</comment>
<evidence type="ECO:0000256" key="2">
    <source>
        <dbReference type="SAM" id="Phobius"/>
    </source>
</evidence>
<dbReference type="RefSeq" id="WP_102213147.1">
    <property type="nucleotide sequence ID" value="NZ_PNHF01000016.1"/>
</dbReference>
<feature type="compositionally biased region" description="Basic and acidic residues" evidence="1">
    <location>
        <begin position="70"/>
        <end position="83"/>
    </location>
</feature>
<feature type="compositionally biased region" description="Low complexity" evidence="1">
    <location>
        <begin position="227"/>
        <end position="241"/>
    </location>
</feature>
<proteinExistence type="predicted"/>
<name>A0A2N6SYD8_9CORY</name>
<feature type="transmembrane region" description="Helical" evidence="2">
    <location>
        <begin position="15"/>
        <end position="40"/>
    </location>
</feature>
<feature type="region of interest" description="Disordered" evidence="1">
    <location>
        <begin position="70"/>
        <end position="103"/>
    </location>
</feature>
<evidence type="ECO:0000259" key="3">
    <source>
        <dbReference type="Pfam" id="PF05257"/>
    </source>
</evidence>
<accession>A0A2N6SYD8</accession>
<dbReference type="EMBL" id="PNHF01000016">
    <property type="protein sequence ID" value="PMC62071.1"/>
    <property type="molecule type" value="Genomic_DNA"/>
</dbReference>
<keyword evidence="2" id="KW-0812">Transmembrane</keyword>
<dbReference type="Proteomes" id="UP000235363">
    <property type="component" value="Unassembled WGS sequence"/>
</dbReference>
<evidence type="ECO:0000313" key="5">
    <source>
        <dbReference type="Proteomes" id="UP000235363"/>
    </source>
</evidence>
<evidence type="ECO:0000313" key="4">
    <source>
        <dbReference type="EMBL" id="PMC62071.1"/>
    </source>
</evidence>
<organism evidence="4 5">
    <name type="scientific">Corynebacterium xerosis</name>
    <dbReference type="NCBI Taxonomy" id="1725"/>
    <lineage>
        <taxon>Bacteria</taxon>
        <taxon>Bacillati</taxon>
        <taxon>Actinomycetota</taxon>
        <taxon>Actinomycetes</taxon>
        <taxon>Mycobacteriales</taxon>
        <taxon>Corynebacteriaceae</taxon>
        <taxon>Corynebacterium</taxon>
    </lineage>
</organism>
<gene>
    <name evidence="4" type="ORF">CJ204_07710</name>
</gene>
<dbReference type="InterPro" id="IPR007921">
    <property type="entry name" value="CHAP_dom"/>
</dbReference>
<feature type="compositionally biased region" description="Low complexity" evidence="1">
    <location>
        <begin position="93"/>
        <end position="103"/>
    </location>
</feature>
<dbReference type="AlphaFoldDB" id="A0A2N6SYD8"/>
<keyword evidence="2" id="KW-0472">Membrane</keyword>
<keyword evidence="2" id="KW-1133">Transmembrane helix</keyword>
<reference evidence="4 5" key="1">
    <citation type="submission" date="2017-09" db="EMBL/GenBank/DDBJ databases">
        <title>Bacterial strain isolated from the female urinary microbiota.</title>
        <authorList>
            <person name="Thomas-White K."/>
            <person name="Kumar N."/>
            <person name="Forster S."/>
            <person name="Putonti C."/>
            <person name="Lawley T."/>
            <person name="Wolfe A.J."/>
        </authorList>
    </citation>
    <scope>NUCLEOTIDE SEQUENCE [LARGE SCALE GENOMIC DNA]</scope>
    <source>
        <strain evidence="4 5">UMB0908</strain>
    </source>
</reference>